<evidence type="ECO:0000256" key="1">
    <source>
        <dbReference type="SAM" id="MobiDB-lite"/>
    </source>
</evidence>
<reference evidence="2 3" key="1">
    <citation type="submission" date="2021-11" db="EMBL/GenBank/DDBJ databases">
        <title>Black yeast isolated from Biological Soil Crust.</title>
        <authorList>
            <person name="Kurbessoian T."/>
        </authorList>
    </citation>
    <scope>NUCLEOTIDE SEQUENCE [LARGE SCALE GENOMIC DNA]</scope>
    <source>
        <strain evidence="2 3">CCFEE 5522</strain>
    </source>
</reference>
<sequence>MIALGRAAPLPRAPSTTKQPATDLKADAKKAYGFDATAKPTGRKKIFDDAFLDELFPKKQTYHETAPKRKAGDRPRPRGFAHTHGTKVDESGSEDEDM</sequence>
<feature type="compositionally biased region" description="Low complexity" evidence="1">
    <location>
        <begin position="1"/>
        <end position="14"/>
    </location>
</feature>
<organism evidence="2 3">
    <name type="scientific">Oleoguttula mirabilis</name>
    <dbReference type="NCBI Taxonomy" id="1507867"/>
    <lineage>
        <taxon>Eukaryota</taxon>
        <taxon>Fungi</taxon>
        <taxon>Dikarya</taxon>
        <taxon>Ascomycota</taxon>
        <taxon>Pezizomycotina</taxon>
        <taxon>Dothideomycetes</taxon>
        <taxon>Dothideomycetidae</taxon>
        <taxon>Mycosphaerellales</taxon>
        <taxon>Teratosphaeriaceae</taxon>
        <taxon>Oleoguttula</taxon>
    </lineage>
</organism>
<dbReference type="AlphaFoldDB" id="A0AAV9J5U0"/>
<evidence type="ECO:0000313" key="2">
    <source>
        <dbReference type="EMBL" id="KAK4540409.1"/>
    </source>
</evidence>
<accession>A0AAV9J5U0</accession>
<dbReference type="EMBL" id="JAVFHQ010000068">
    <property type="protein sequence ID" value="KAK4540409.1"/>
    <property type="molecule type" value="Genomic_DNA"/>
</dbReference>
<evidence type="ECO:0000313" key="3">
    <source>
        <dbReference type="Proteomes" id="UP001324427"/>
    </source>
</evidence>
<keyword evidence="3" id="KW-1185">Reference proteome</keyword>
<protein>
    <submittedName>
        <fullName evidence="2">Uncharacterized protein</fullName>
    </submittedName>
</protein>
<feature type="region of interest" description="Disordered" evidence="1">
    <location>
        <begin position="58"/>
        <end position="98"/>
    </location>
</feature>
<comment type="caution">
    <text evidence="2">The sequence shown here is derived from an EMBL/GenBank/DDBJ whole genome shotgun (WGS) entry which is preliminary data.</text>
</comment>
<gene>
    <name evidence="2" type="ORF">LTR36_009266</name>
</gene>
<dbReference type="Proteomes" id="UP001324427">
    <property type="component" value="Unassembled WGS sequence"/>
</dbReference>
<name>A0AAV9J5U0_9PEZI</name>
<feature type="region of interest" description="Disordered" evidence="1">
    <location>
        <begin position="1"/>
        <end position="25"/>
    </location>
</feature>
<proteinExistence type="predicted"/>
<feature type="compositionally biased region" description="Basic and acidic residues" evidence="1">
    <location>
        <begin position="58"/>
        <end position="76"/>
    </location>
</feature>